<protein>
    <submittedName>
        <fullName evidence="7">ABC-transporter like protein</fullName>
    </submittedName>
</protein>
<proteinExistence type="predicted"/>
<feature type="non-terminal residue" evidence="7">
    <location>
        <position position="141"/>
    </location>
</feature>
<dbReference type="FunCoup" id="S7W4T0">
    <property type="interactions" value="34"/>
</dbReference>
<dbReference type="InParanoid" id="S7W4T0"/>
<dbReference type="GO" id="GO:0042626">
    <property type="term" value="F:ATPase-coupled transmembrane transporter activity"/>
    <property type="evidence" value="ECO:0007669"/>
    <property type="project" value="TreeGrafter"/>
</dbReference>
<comment type="caution">
    <text evidence="7">The sequence shown here is derived from an EMBL/GenBank/DDBJ whole genome shotgun (WGS) entry which is preliminary data.</text>
</comment>
<sequence>MDVSWQDVDISVPNKGKRVPGKYAHLIKNCSGKARKGKLMAIMGPSGRGKTTMLKALVGRIPSGSKTKGVILGDGKERDVNEWMTKSGYVDQDDNIFESLTVYDTIMYAAKFRMANQNRIKEKVQNILKDLQIENIAYNKM</sequence>
<dbReference type="SUPFAM" id="SSF52540">
    <property type="entry name" value="P-loop containing nucleoside triphosphate hydrolases"/>
    <property type="match status" value="1"/>
</dbReference>
<keyword evidence="2" id="KW-0813">Transport</keyword>
<dbReference type="OMA" id="KERDVNE"/>
<dbReference type="GO" id="GO:0016020">
    <property type="term" value="C:membrane"/>
    <property type="evidence" value="ECO:0007669"/>
    <property type="project" value="UniProtKB-SubCell"/>
</dbReference>
<gene>
    <name evidence="7" type="ORF">SLOPH_94</name>
</gene>
<evidence type="ECO:0000313" key="8">
    <source>
        <dbReference type="Proteomes" id="UP000014978"/>
    </source>
</evidence>
<accession>S7W4T0</accession>
<organism evidence="7 8">
    <name type="scientific">Spraguea lophii (strain 42_110)</name>
    <name type="common">Microsporidian parasite</name>
    <dbReference type="NCBI Taxonomy" id="1358809"/>
    <lineage>
        <taxon>Eukaryota</taxon>
        <taxon>Fungi</taxon>
        <taxon>Fungi incertae sedis</taxon>
        <taxon>Microsporidia</taxon>
        <taxon>Spragueidae</taxon>
        <taxon>Spraguea</taxon>
    </lineage>
</organism>
<dbReference type="InterPro" id="IPR003439">
    <property type="entry name" value="ABC_transporter-like_ATP-bd"/>
</dbReference>
<keyword evidence="5" id="KW-0472">Membrane</keyword>
<evidence type="ECO:0000313" key="7">
    <source>
        <dbReference type="EMBL" id="EPR77731.1"/>
    </source>
</evidence>
<dbReference type="InterPro" id="IPR050352">
    <property type="entry name" value="ABCG_transporters"/>
</dbReference>
<keyword evidence="3" id="KW-0812">Transmembrane</keyword>
<reference evidence="8" key="1">
    <citation type="journal article" date="2013" name="PLoS Genet.">
        <title>The genome of Spraguea lophii and the basis of host-microsporidian interactions.</title>
        <authorList>
            <person name="Campbell S.E."/>
            <person name="Williams T.A."/>
            <person name="Yousuf A."/>
            <person name="Soanes D.M."/>
            <person name="Paszkiewicz K.H."/>
            <person name="Williams B.A.P."/>
        </authorList>
    </citation>
    <scope>NUCLEOTIDE SEQUENCE [LARGE SCALE GENOMIC DNA]</scope>
    <source>
        <strain evidence="8">42_110</strain>
    </source>
</reference>
<keyword evidence="8" id="KW-1185">Reference proteome</keyword>
<evidence type="ECO:0000256" key="3">
    <source>
        <dbReference type="ARBA" id="ARBA00022692"/>
    </source>
</evidence>
<evidence type="ECO:0000256" key="5">
    <source>
        <dbReference type="ARBA" id="ARBA00023136"/>
    </source>
</evidence>
<dbReference type="GO" id="GO:0016887">
    <property type="term" value="F:ATP hydrolysis activity"/>
    <property type="evidence" value="ECO:0007669"/>
    <property type="project" value="InterPro"/>
</dbReference>
<dbReference type="Gene3D" id="3.40.50.300">
    <property type="entry name" value="P-loop containing nucleotide triphosphate hydrolases"/>
    <property type="match status" value="1"/>
</dbReference>
<evidence type="ECO:0000256" key="1">
    <source>
        <dbReference type="ARBA" id="ARBA00004141"/>
    </source>
</evidence>
<dbReference type="GO" id="GO:0005524">
    <property type="term" value="F:ATP binding"/>
    <property type="evidence" value="ECO:0007669"/>
    <property type="project" value="InterPro"/>
</dbReference>
<dbReference type="Proteomes" id="UP000014978">
    <property type="component" value="Unassembled WGS sequence"/>
</dbReference>
<dbReference type="InterPro" id="IPR027417">
    <property type="entry name" value="P-loop_NTPase"/>
</dbReference>
<dbReference type="PANTHER" id="PTHR48041">
    <property type="entry name" value="ABC TRANSPORTER G FAMILY MEMBER 28"/>
    <property type="match status" value="1"/>
</dbReference>
<evidence type="ECO:0000256" key="4">
    <source>
        <dbReference type="ARBA" id="ARBA00022989"/>
    </source>
</evidence>
<evidence type="ECO:0000259" key="6">
    <source>
        <dbReference type="Pfam" id="PF00005"/>
    </source>
</evidence>
<dbReference type="VEuPathDB" id="MicrosporidiaDB:SLOPH_94"/>
<dbReference type="HOGENOM" id="CLU_1830068_0_0_1"/>
<dbReference type="Pfam" id="PF00005">
    <property type="entry name" value="ABC_tran"/>
    <property type="match status" value="1"/>
</dbReference>
<keyword evidence="4" id="KW-1133">Transmembrane helix</keyword>
<dbReference type="STRING" id="1358809.S7W4T0"/>
<evidence type="ECO:0000256" key="2">
    <source>
        <dbReference type="ARBA" id="ARBA00022448"/>
    </source>
</evidence>
<name>S7W4T0_SPRLO</name>
<comment type="subcellular location">
    <subcellularLocation>
        <location evidence="1">Membrane</location>
        <topology evidence="1">Multi-pass membrane protein</topology>
    </subcellularLocation>
</comment>
<dbReference type="EMBL" id="ATCN01001320">
    <property type="protein sequence ID" value="EPR77731.1"/>
    <property type="molecule type" value="Genomic_DNA"/>
</dbReference>
<dbReference type="AlphaFoldDB" id="S7W4T0"/>
<dbReference type="OrthoDB" id="2196280at2759"/>
<feature type="domain" description="ABC transporter" evidence="6">
    <location>
        <begin position="28"/>
        <end position="140"/>
    </location>
</feature>
<dbReference type="PANTHER" id="PTHR48041:SF91">
    <property type="entry name" value="ABC TRANSPORTER G FAMILY MEMBER 28"/>
    <property type="match status" value="1"/>
</dbReference>